<reference evidence="2" key="1">
    <citation type="submission" date="2020-08" db="EMBL/GenBank/DDBJ databases">
        <authorList>
            <person name="Shumante A."/>
            <person name="Zimin A.V."/>
            <person name="Puiu D."/>
            <person name="Salzberg S.L."/>
        </authorList>
    </citation>
    <scope>NUCLEOTIDE SEQUENCE</scope>
    <source>
        <strain evidence="2">WC2-LM</strain>
        <tissue evidence="2">Liver</tissue>
    </source>
</reference>
<sequence>MSPGHTWELTAALPEHQSWTATWVGNPIKDRPSGLRSHGGPDKGQGSRFSAQELQAHSVSSSTVVQSSTGCSEPAEATAAPDTSTRKMGFHRDCLSESHGPGENSPPPGRGPPDTLLGSAAAPTDPKLALALLAVHFTPSGSPLLPLSHPLLRVPPAVLLLRASHKRATELAARAWI</sequence>
<comment type="caution">
    <text evidence="2">The sequence shown here is derived from an EMBL/GenBank/DDBJ whole genome shotgun (WGS) entry which is preliminary data.</text>
</comment>
<organism evidence="2 3">
    <name type="scientific">Marmota monax</name>
    <name type="common">Woodchuck</name>
    <dbReference type="NCBI Taxonomy" id="9995"/>
    <lineage>
        <taxon>Eukaryota</taxon>
        <taxon>Metazoa</taxon>
        <taxon>Chordata</taxon>
        <taxon>Craniata</taxon>
        <taxon>Vertebrata</taxon>
        <taxon>Euteleostomi</taxon>
        <taxon>Mammalia</taxon>
        <taxon>Eutheria</taxon>
        <taxon>Euarchontoglires</taxon>
        <taxon>Glires</taxon>
        <taxon>Rodentia</taxon>
        <taxon>Sciuromorpha</taxon>
        <taxon>Sciuridae</taxon>
        <taxon>Xerinae</taxon>
        <taxon>Marmotini</taxon>
        <taxon>Marmota</taxon>
    </lineage>
</organism>
<feature type="compositionally biased region" description="Low complexity" evidence="1">
    <location>
        <begin position="58"/>
        <end position="69"/>
    </location>
</feature>
<feature type="compositionally biased region" description="Polar residues" evidence="1">
    <location>
        <begin position="47"/>
        <end position="57"/>
    </location>
</feature>
<gene>
    <name evidence="2" type="ORF">GHT09_002553</name>
</gene>
<dbReference type="AlphaFoldDB" id="A0A834QXA5"/>
<feature type="region of interest" description="Disordered" evidence="1">
    <location>
        <begin position="16"/>
        <end position="121"/>
    </location>
</feature>
<proteinExistence type="predicted"/>
<dbReference type="Proteomes" id="UP000662637">
    <property type="component" value="Unassembled WGS sequence"/>
</dbReference>
<evidence type="ECO:0000313" key="2">
    <source>
        <dbReference type="EMBL" id="KAF7485795.1"/>
    </source>
</evidence>
<evidence type="ECO:0000313" key="3">
    <source>
        <dbReference type="Proteomes" id="UP000662637"/>
    </source>
</evidence>
<accession>A0A834QXA5</accession>
<dbReference type="EMBL" id="WJEC01000100">
    <property type="protein sequence ID" value="KAF7485795.1"/>
    <property type="molecule type" value="Genomic_DNA"/>
</dbReference>
<name>A0A834QXA5_MARMO</name>
<evidence type="ECO:0000256" key="1">
    <source>
        <dbReference type="SAM" id="MobiDB-lite"/>
    </source>
</evidence>
<protein>
    <submittedName>
        <fullName evidence="2">Uncharacterized protein</fullName>
    </submittedName>
</protein>